<dbReference type="Proteomes" id="UP000664169">
    <property type="component" value="Unassembled WGS sequence"/>
</dbReference>
<feature type="region of interest" description="Disordered" evidence="1">
    <location>
        <begin position="46"/>
        <end position="75"/>
    </location>
</feature>
<name>A0A8H3FRT5_9LECA</name>
<comment type="caution">
    <text evidence="3">The sequence shown here is derived from an EMBL/GenBank/DDBJ whole genome shotgun (WGS) entry which is preliminary data.</text>
</comment>
<keyword evidence="2" id="KW-1133">Transmembrane helix</keyword>
<feature type="compositionally biased region" description="Low complexity" evidence="1">
    <location>
        <begin position="64"/>
        <end position="75"/>
    </location>
</feature>
<evidence type="ECO:0000256" key="2">
    <source>
        <dbReference type="SAM" id="Phobius"/>
    </source>
</evidence>
<evidence type="ECO:0000313" key="3">
    <source>
        <dbReference type="EMBL" id="CAF9926668.1"/>
    </source>
</evidence>
<reference evidence="3" key="1">
    <citation type="submission" date="2021-03" db="EMBL/GenBank/DDBJ databases">
        <authorList>
            <person name="Tagirdzhanova G."/>
        </authorList>
    </citation>
    <scope>NUCLEOTIDE SEQUENCE</scope>
</reference>
<gene>
    <name evidence="3" type="ORF">GOMPHAMPRED_004207</name>
</gene>
<keyword evidence="2" id="KW-0472">Membrane</keyword>
<keyword evidence="2" id="KW-0812">Transmembrane</keyword>
<dbReference type="OrthoDB" id="5360701at2759"/>
<organism evidence="3 4">
    <name type="scientific">Gomphillus americanus</name>
    <dbReference type="NCBI Taxonomy" id="1940652"/>
    <lineage>
        <taxon>Eukaryota</taxon>
        <taxon>Fungi</taxon>
        <taxon>Dikarya</taxon>
        <taxon>Ascomycota</taxon>
        <taxon>Pezizomycotina</taxon>
        <taxon>Lecanoromycetes</taxon>
        <taxon>OSLEUM clade</taxon>
        <taxon>Ostropomycetidae</taxon>
        <taxon>Ostropales</taxon>
        <taxon>Graphidaceae</taxon>
        <taxon>Gomphilloideae</taxon>
        <taxon>Gomphillus</taxon>
    </lineage>
</organism>
<evidence type="ECO:0000313" key="4">
    <source>
        <dbReference type="Proteomes" id="UP000664169"/>
    </source>
</evidence>
<keyword evidence="4" id="KW-1185">Reference proteome</keyword>
<protein>
    <submittedName>
        <fullName evidence="3">Uncharacterized protein</fullName>
    </submittedName>
</protein>
<evidence type="ECO:0000256" key="1">
    <source>
        <dbReference type="SAM" id="MobiDB-lite"/>
    </source>
</evidence>
<sequence>MRMEQLASRLTLKRAGNLVCSVCWRRYKRSSIVHQWSRYWITTRAQSPSSRPSSSLKGPAALGTQPTTPPITKKQFPSQLELRAVQRLDVLLEDCQEFLQKEVVPTEDTILDALKTCRKLSEYFRSVKDQPALSTIKPGGEAGNLLFLDADPADTQTASSRTLTPIAVGRMASSIAEEAMDKIAETIKRIAVDKNVYITSKVLQEVVDILCLLNRPESLAYIFILYSSKPVPKPNQRPLKYTKANPDRITAAIPLKVAERALDAAIKVQNLPLCLDIIEHTVSTKAYKRAKTLRGAFLPAVAVAMTPGAAYIVASRLAEMQEAMSTSMMTVIGTAGIITYIGTTSTLGFIAVATANDQMQRVTWQAGIHLRERLVREDERAFTDKVACAWGFADPRRRGEEEGPDWEALKELCGIRGMVLDNVELMEGME</sequence>
<accession>A0A8H3FRT5</accession>
<dbReference type="EMBL" id="CAJPDQ010000025">
    <property type="protein sequence ID" value="CAF9926668.1"/>
    <property type="molecule type" value="Genomic_DNA"/>
</dbReference>
<proteinExistence type="predicted"/>
<dbReference type="AlphaFoldDB" id="A0A8H3FRT5"/>
<feature type="transmembrane region" description="Helical" evidence="2">
    <location>
        <begin position="326"/>
        <end position="352"/>
    </location>
</feature>
<feature type="transmembrane region" description="Helical" evidence="2">
    <location>
        <begin position="295"/>
        <end position="314"/>
    </location>
</feature>